<dbReference type="EMBL" id="AP018732">
    <property type="protein sequence ID" value="BBE42262.1"/>
    <property type="molecule type" value="Genomic_DNA"/>
</dbReference>
<dbReference type="InterPro" id="IPR001845">
    <property type="entry name" value="HTH_ArsR_DNA-bd_dom"/>
</dbReference>
<dbReference type="GO" id="GO:0003700">
    <property type="term" value="F:DNA-binding transcription factor activity"/>
    <property type="evidence" value="ECO:0007669"/>
    <property type="project" value="InterPro"/>
</dbReference>
<evidence type="ECO:0000313" key="3">
    <source>
        <dbReference type="Proteomes" id="UP000509448"/>
    </source>
</evidence>
<dbReference type="Pfam" id="PF12840">
    <property type="entry name" value="HTH_20"/>
    <property type="match status" value="1"/>
</dbReference>
<dbReference type="InterPro" id="IPR036388">
    <property type="entry name" value="WH-like_DNA-bd_sf"/>
</dbReference>
<dbReference type="KEGG" id="ccai:NAS2_0873"/>
<name>A0A4P2VG49_9ARCH</name>
<dbReference type="CDD" id="cd00090">
    <property type="entry name" value="HTH_ARSR"/>
    <property type="match status" value="1"/>
</dbReference>
<dbReference type="InterPro" id="IPR011991">
    <property type="entry name" value="ArsR-like_HTH"/>
</dbReference>
<keyword evidence="3" id="KW-1185">Reference proteome</keyword>
<dbReference type="SUPFAM" id="SSF46785">
    <property type="entry name" value="Winged helix' DNA-binding domain"/>
    <property type="match status" value="1"/>
</dbReference>
<dbReference type="Gene3D" id="1.10.10.10">
    <property type="entry name" value="Winged helix-like DNA-binding domain superfamily/Winged helix DNA-binding domain"/>
    <property type="match status" value="1"/>
</dbReference>
<dbReference type="GeneID" id="55584683"/>
<dbReference type="PANTHER" id="PTHR38600">
    <property type="entry name" value="TRANSCRIPTIONAL REGULATORY PROTEIN"/>
    <property type="match status" value="1"/>
</dbReference>
<feature type="domain" description="HTH arsR-type" evidence="1">
    <location>
        <begin position="9"/>
        <end position="101"/>
    </location>
</feature>
<dbReference type="Proteomes" id="UP000509448">
    <property type="component" value="Chromosome"/>
</dbReference>
<evidence type="ECO:0000313" key="2">
    <source>
        <dbReference type="EMBL" id="BBE42262.1"/>
    </source>
</evidence>
<dbReference type="AlphaFoldDB" id="A0A4P2VG49"/>
<sequence length="109" mass="12029">MEDPEVLARMLDALGHPLRLRMVALLRKEGEMHMAMIASKLGVSRALAKVHLRKLELAGLVRSRVVLVPGQAKALRMYGLVDFRLELDPDALAEAFGYERGGKGNVARP</sequence>
<dbReference type="OrthoDB" id="46231at2157"/>
<evidence type="ECO:0000259" key="1">
    <source>
        <dbReference type="SMART" id="SM00418"/>
    </source>
</evidence>
<dbReference type="RefSeq" id="WP_174448513.1">
    <property type="nucleotide sequence ID" value="NZ_AP018732.1"/>
</dbReference>
<dbReference type="PANTHER" id="PTHR38600:SF1">
    <property type="entry name" value="TRANSCRIPTIONAL REGULATORY PROTEIN"/>
    <property type="match status" value="1"/>
</dbReference>
<proteinExistence type="predicted"/>
<protein>
    <submittedName>
        <fullName evidence="2">Transcriptional regulator, ArsR family</fullName>
    </submittedName>
</protein>
<reference evidence="2 3" key="1">
    <citation type="journal article" date="2019" name="ISME J.">
        <title>Isolation and characterization of a thermophilic sulfur- and iron-reducing thaumarchaeote from a terrestrial acidic hot spring.</title>
        <authorList>
            <person name="Kato S."/>
            <person name="Itoh T."/>
            <person name="Yuki M."/>
            <person name="Nagamori M."/>
            <person name="Ohnishi M."/>
            <person name="Uematsu K."/>
            <person name="Suzuki K."/>
            <person name="Takashina T."/>
            <person name="Ohkuma M."/>
        </authorList>
    </citation>
    <scope>NUCLEOTIDE SEQUENCE [LARGE SCALE GENOMIC DNA]</scope>
    <source>
        <strain evidence="2 3">NAS-02</strain>
    </source>
</reference>
<gene>
    <name evidence="2" type="ORF">NAS2_0873</name>
</gene>
<organism evidence="2 3">
    <name type="scientific">Conexivisphaera calida</name>
    <dbReference type="NCBI Taxonomy" id="1874277"/>
    <lineage>
        <taxon>Archaea</taxon>
        <taxon>Nitrososphaerota</taxon>
        <taxon>Conexivisphaeria</taxon>
        <taxon>Conexivisphaerales</taxon>
        <taxon>Conexivisphaeraceae</taxon>
        <taxon>Conexivisphaera</taxon>
    </lineage>
</organism>
<dbReference type="SMART" id="SM00418">
    <property type="entry name" value="HTH_ARSR"/>
    <property type="match status" value="1"/>
</dbReference>
<dbReference type="InterPro" id="IPR036390">
    <property type="entry name" value="WH_DNA-bd_sf"/>
</dbReference>
<accession>A0A4P2VG49</accession>